<reference evidence="1 2" key="1">
    <citation type="submission" date="2020-08" db="EMBL/GenBank/DDBJ databases">
        <title>Genomic Encyclopedia of Type Strains, Phase IV (KMG-V): Genome sequencing to study the core and pangenomes of soil and plant-associated prokaryotes.</title>
        <authorList>
            <person name="Whitman W."/>
        </authorList>
    </citation>
    <scope>NUCLEOTIDE SEQUENCE [LARGE SCALE GENOMIC DNA]</scope>
    <source>
        <strain evidence="1 2">SEMIA 4064</strain>
    </source>
</reference>
<keyword evidence="1" id="KW-0808">Transferase</keyword>
<comment type="caution">
    <text evidence="1">The sequence shown here is derived from an EMBL/GenBank/DDBJ whole genome shotgun (WGS) entry which is preliminary data.</text>
</comment>
<dbReference type="InterPro" id="IPR027417">
    <property type="entry name" value="P-loop_NTPase"/>
</dbReference>
<keyword evidence="2" id="KW-1185">Reference proteome</keyword>
<dbReference type="GO" id="GO:0006261">
    <property type="term" value="P:DNA-templated DNA replication"/>
    <property type="evidence" value="ECO:0007669"/>
    <property type="project" value="TreeGrafter"/>
</dbReference>
<accession>A0A7W8XNC4</accession>
<dbReference type="EC" id="2.7.7.7" evidence="1"/>
<protein>
    <submittedName>
        <fullName evidence="1">DNA polymerase-3 subunit delta</fullName>
        <ecNumber evidence="1">2.7.7.7</ecNumber>
    </submittedName>
</protein>
<sequence length="345" mass="36624">MSEERPGVLDGAIAPQDNTRLFGHEEAEAFLAQSYRSGKGHHAVLIEGSEGIGKATLAFRFANHVLSYPDPATAPETIGDPDPASAISRQISGGASHNLLHLARPVDDKTGKVKSAITVDEVRRAGKFFSQTSGTGNWRIVIIDPADDLNRSAANAILKILEEPPKRALFLVLSHAPGKLLPTIRSRCLPLKLAPLSDDALGKALAHLGIGLSPGQGADLLAAAKGSVSEALKLLNYGGGEIVAAYEQVISTDGPAARRAMHRLADALSAKESDTIFGFFVSHIGDDIMARARAAALEGHLTVAERLARLYADVTERLTVSQAYNLDRKQTIITILGDLKQQLSA</sequence>
<dbReference type="PANTHER" id="PTHR11669:SF8">
    <property type="entry name" value="DNA POLYMERASE III SUBUNIT DELTA"/>
    <property type="match status" value="1"/>
</dbReference>
<dbReference type="Proteomes" id="UP000549882">
    <property type="component" value="Unassembled WGS sequence"/>
</dbReference>
<dbReference type="AlphaFoldDB" id="A0A7W8XNC4"/>
<dbReference type="RefSeq" id="WP_107108025.1">
    <property type="nucleotide sequence ID" value="NZ_JACHBI010000001.1"/>
</dbReference>
<evidence type="ECO:0000313" key="2">
    <source>
        <dbReference type="Proteomes" id="UP000549882"/>
    </source>
</evidence>
<dbReference type="SUPFAM" id="SSF52540">
    <property type="entry name" value="P-loop containing nucleoside triphosphate hydrolases"/>
    <property type="match status" value="1"/>
</dbReference>
<dbReference type="NCBIfam" id="NF006586">
    <property type="entry name" value="PRK09112.1"/>
    <property type="match status" value="1"/>
</dbReference>
<proteinExistence type="predicted"/>
<dbReference type="PANTHER" id="PTHR11669">
    <property type="entry name" value="REPLICATION FACTOR C / DNA POLYMERASE III GAMMA-TAU SUBUNIT"/>
    <property type="match status" value="1"/>
</dbReference>
<gene>
    <name evidence="1" type="ORF">GGD50_001133</name>
</gene>
<dbReference type="NCBIfam" id="NF005677">
    <property type="entry name" value="PRK07471.1"/>
    <property type="match status" value="1"/>
</dbReference>
<dbReference type="Gene3D" id="3.40.50.300">
    <property type="entry name" value="P-loop containing nucleotide triphosphate hydrolases"/>
    <property type="match status" value="1"/>
</dbReference>
<dbReference type="GO" id="GO:0003887">
    <property type="term" value="F:DNA-directed DNA polymerase activity"/>
    <property type="evidence" value="ECO:0007669"/>
    <property type="project" value="UniProtKB-EC"/>
</dbReference>
<organism evidence="1 2">
    <name type="scientific">Rhizobium paranaense</name>
    <dbReference type="NCBI Taxonomy" id="1650438"/>
    <lineage>
        <taxon>Bacteria</taxon>
        <taxon>Pseudomonadati</taxon>
        <taxon>Pseudomonadota</taxon>
        <taxon>Alphaproteobacteria</taxon>
        <taxon>Hyphomicrobiales</taxon>
        <taxon>Rhizobiaceae</taxon>
        <taxon>Rhizobium/Agrobacterium group</taxon>
        <taxon>Rhizobium</taxon>
    </lineage>
</organism>
<name>A0A7W8XNC4_9HYPH</name>
<dbReference type="Pfam" id="PF13177">
    <property type="entry name" value="DNA_pol3_delta2"/>
    <property type="match status" value="1"/>
</dbReference>
<dbReference type="GO" id="GO:0009360">
    <property type="term" value="C:DNA polymerase III complex"/>
    <property type="evidence" value="ECO:0007669"/>
    <property type="project" value="TreeGrafter"/>
</dbReference>
<evidence type="ECO:0000313" key="1">
    <source>
        <dbReference type="EMBL" id="MBB5572557.1"/>
    </source>
</evidence>
<dbReference type="InterPro" id="IPR050238">
    <property type="entry name" value="DNA_Rep/Repair_Clamp_Loader"/>
</dbReference>
<keyword evidence="1" id="KW-0548">Nucleotidyltransferase</keyword>
<dbReference type="EMBL" id="JACHBI010000001">
    <property type="protein sequence ID" value="MBB5572557.1"/>
    <property type="molecule type" value="Genomic_DNA"/>
</dbReference>